<accession>A0ABV2JSQ8</accession>
<dbReference type="SUPFAM" id="SSF47090">
    <property type="entry name" value="PGBD-like"/>
    <property type="match status" value="1"/>
</dbReference>
<feature type="region of interest" description="Disordered" evidence="1">
    <location>
        <begin position="716"/>
        <end position="748"/>
    </location>
</feature>
<organism evidence="3 4">
    <name type="scientific">Dyella japonica</name>
    <dbReference type="NCBI Taxonomy" id="231455"/>
    <lineage>
        <taxon>Bacteria</taxon>
        <taxon>Pseudomonadati</taxon>
        <taxon>Pseudomonadota</taxon>
        <taxon>Gammaproteobacteria</taxon>
        <taxon>Lysobacterales</taxon>
        <taxon>Rhodanobacteraceae</taxon>
        <taxon>Dyella</taxon>
    </lineage>
</organism>
<reference evidence="3 4" key="1">
    <citation type="submission" date="2024-06" db="EMBL/GenBank/DDBJ databases">
        <title>Sorghum-associated microbial communities from plants grown in Nebraska, USA.</title>
        <authorList>
            <person name="Schachtman D."/>
        </authorList>
    </citation>
    <scope>NUCLEOTIDE SEQUENCE [LARGE SCALE GENOMIC DNA]</scope>
    <source>
        <strain evidence="3 4">1073</strain>
    </source>
</reference>
<dbReference type="EMBL" id="JBEPMU010000002">
    <property type="protein sequence ID" value="MET3651876.1"/>
    <property type="molecule type" value="Genomic_DNA"/>
</dbReference>
<proteinExistence type="predicted"/>
<sequence>MKPSAISSAVAASDAYKDRPLSDVDNKSVNVDLGGHPYTIYATSADARTGFHATAYQNTEPPYNVIIAYRGTDTDFVHHARTGAQDIGVDVEMVKDQTNRQKHAADVFTDEVLAKAEKQGIPRDQISLAGHSLGGVFVEIEAHRHGLRGVTINGYGAVDLNYGVPEGGDRVVNYRMASDMVSAGSRHSGQVITLADDNDIRALTAGRYLNAASGSPPPNPLLVVADNPGAHGRAHFAPEPGSHQVSVLSPELLAKYQQNYENHKAGIDHFRDDVHRERTQLAEALRSPDSRNLISTYAHLPTHMQQQLAELHALKVDKPIQEAVEHNAVVKGTQLGLDQANVALRIGGDLMQQSADRSANDLRAMGHRVEQQADDLSHRLQAVASIDPLTVGAAALGVKAAGYVAHTQTEDYAQATQMAGHTARVAGQFIANQVQTTGHGVEQGAHAVAEGAQGVVHVAEAVVVRGADAITDTRQAVNHASADVVSAVSHTLDAVDRRLHPTPPGHEALGVLPAAPSLDPATLRAMQTHLNTLGVRDTRGQPLAVSGTYDRATRRGVEDFQEVHGLPVTGLPDRATVSLLEAHVKIAELQKPSTALDPQTVAATLPRATPAEQPREVPHGLVVDRAETQASQQRPLSDPSHPQHALYSELKGLLPKAASEERLAQLTLACHQGNIKPGRIESITLENKHAVIVGLAGYANVDMSHPSPPLQQSLQKMENIHQQQSQQQILSPQQSPSQGGQSLSRSLH</sequence>
<dbReference type="Gene3D" id="3.40.50.1820">
    <property type="entry name" value="alpha/beta hydrolase"/>
    <property type="match status" value="1"/>
</dbReference>
<keyword evidence="4" id="KW-1185">Reference proteome</keyword>
<evidence type="ECO:0000259" key="2">
    <source>
        <dbReference type="Pfam" id="PF01471"/>
    </source>
</evidence>
<feature type="domain" description="Peptidoglycan binding-like" evidence="2">
    <location>
        <begin position="523"/>
        <end position="580"/>
    </location>
</feature>
<dbReference type="InterPro" id="IPR002477">
    <property type="entry name" value="Peptidoglycan-bd-like"/>
</dbReference>
<protein>
    <submittedName>
        <fullName evidence="3">Esterase YcpF (UPF0227 family)</fullName>
    </submittedName>
</protein>
<comment type="caution">
    <text evidence="3">The sequence shown here is derived from an EMBL/GenBank/DDBJ whole genome shotgun (WGS) entry which is preliminary data.</text>
</comment>
<dbReference type="InterPro" id="IPR036365">
    <property type="entry name" value="PGBD-like_sf"/>
</dbReference>
<dbReference type="Pfam" id="PF01471">
    <property type="entry name" value="PG_binding_1"/>
    <property type="match status" value="1"/>
</dbReference>
<gene>
    <name evidence="3" type="ORF">ABIC75_001598</name>
</gene>
<dbReference type="Proteomes" id="UP001549184">
    <property type="component" value="Unassembled WGS sequence"/>
</dbReference>
<dbReference type="Gene3D" id="1.10.101.10">
    <property type="entry name" value="PGBD-like superfamily/PGBD"/>
    <property type="match status" value="1"/>
</dbReference>
<evidence type="ECO:0000313" key="3">
    <source>
        <dbReference type="EMBL" id="MET3651876.1"/>
    </source>
</evidence>
<dbReference type="InterPro" id="IPR036366">
    <property type="entry name" value="PGBDSf"/>
</dbReference>
<evidence type="ECO:0000256" key="1">
    <source>
        <dbReference type="SAM" id="MobiDB-lite"/>
    </source>
</evidence>
<dbReference type="InterPro" id="IPR029058">
    <property type="entry name" value="AB_hydrolase_fold"/>
</dbReference>
<name>A0ABV2JSQ8_9GAMM</name>
<dbReference type="RefSeq" id="WP_354013304.1">
    <property type="nucleotide sequence ID" value="NZ_JBEPMU010000002.1"/>
</dbReference>
<feature type="compositionally biased region" description="Low complexity" evidence="1">
    <location>
        <begin position="722"/>
        <end position="748"/>
    </location>
</feature>
<evidence type="ECO:0000313" key="4">
    <source>
        <dbReference type="Proteomes" id="UP001549184"/>
    </source>
</evidence>
<dbReference type="SUPFAM" id="SSF53474">
    <property type="entry name" value="alpha/beta-Hydrolases"/>
    <property type="match status" value="1"/>
</dbReference>